<dbReference type="Proteomes" id="UP000069620">
    <property type="component" value="Unassembled WGS sequence"/>
</dbReference>
<feature type="transmembrane region" description="Helical" evidence="8">
    <location>
        <begin position="31"/>
        <end position="55"/>
    </location>
</feature>
<dbReference type="AlphaFoldDB" id="A0A100W0D4"/>
<keyword evidence="3 7" id="KW-0813">Transport</keyword>
<feature type="transmembrane region" description="Helical" evidence="8">
    <location>
        <begin position="296"/>
        <end position="323"/>
    </location>
</feature>
<dbReference type="GO" id="GO:0022857">
    <property type="term" value="F:transmembrane transporter activity"/>
    <property type="evidence" value="ECO:0007669"/>
    <property type="project" value="InterPro"/>
</dbReference>
<evidence type="ECO:0000313" key="10">
    <source>
        <dbReference type="Proteomes" id="UP000069620"/>
    </source>
</evidence>
<dbReference type="InterPro" id="IPR001248">
    <property type="entry name" value="Pur-cyt_permease"/>
</dbReference>
<dbReference type="PIRSF" id="PIRSF002744">
    <property type="entry name" value="Pur-cyt_permease"/>
    <property type="match status" value="1"/>
</dbReference>
<protein>
    <submittedName>
        <fullName evidence="9">NCS1 family transporter</fullName>
    </submittedName>
</protein>
<feature type="transmembrane region" description="Helical" evidence="8">
    <location>
        <begin position="335"/>
        <end position="357"/>
    </location>
</feature>
<sequence>MDSAETDIHQFEEVLQPIPEAVRTKRVSGQFWIWAGANIAPINWVLGALGIELGLGLRDTLIVLIAGNVVGMGLFGIFVVMGQQTGVTAMVLSRAAFGRRGAYVPAAIQAALAVGWCAVNTWIILDLVMALLGKLGLVDPDAPNIAAKILVAAMIMGIQVTIAWFGYRTIAAFERWTVPPTLAVLVLMTVVAWFHLHIDWSYAGPAGQELHGSARIVAMSTVMTVIGIGWGITWFTYACDYSRFVSTTVPQRRLYLASALGQFIPVVWLGALGASLATTNGSVDPGRLIVDNFGALALPVLLLVIHGPIATNILNIYTFSVAAQALDIKVHRRKLNVLVGVLALAAIVFFIFQSSLATVLDTWLAAIVAWVASWAGIMLVHYYVVEKGRVDAQRLFDPVGSRRLPDVNWATMFCFAAGIVATWMFMYGATGAMQGFGSRALGGLDLSWLAGGLVAAALYAVLGPRVSRQESHAAVLDKPVP</sequence>
<feature type="transmembrane region" description="Helical" evidence="8">
    <location>
        <begin position="177"/>
        <end position="196"/>
    </location>
</feature>
<feature type="transmembrane region" description="Helical" evidence="8">
    <location>
        <begin position="254"/>
        <end position="276"/>
    </location>
</feature>
<feature type="transmembrane region" description="Helical" evidence="8">
    <location>
        <begin position="102"/>
        <end position="125"/>
    </location>
</feature>
<gene>
    <name evidence="9" type="ORF">RMCB_3292</name>
</gene>
<dbReference type="Pfam" id="PF02133">
    <property type="entry name" value="Transp_cyt_pur"/>
    <property type="match status" value="1"/>
</dbReference>
<evidence type="ECO:0000313" key="9">
    <source>
        <dbReference type="EMBL" id="GAS89196.1"/>
    </source>
</evidence>
<organism evidence="9 10">
    <name type="scientific">Mycolicibacterium brisbanense</name>
    <dbReference type="NCBI Taxonomy" id="146020"/>
    <lineage>
        <taxon>Bacteria</taxon>
        <taxon>Bacillati</taxon>
        <taxon>Actinomycetota</taxon>
        <taxon>Actinomycetes</taxon>
        <taxon>Mycobacteriales</taxon>
        <taxon>Mycobacteriaceae</taxon>
        <taxon>Mycolicibacterium</taxon>
    </lineage>
</organism>
<feature type="transmembrane region" description="Helical" evidence="8">
    <location>
        <begin position="216"/>
        <end position="242"/>
    </location>
</feature>
<evidence type="ECO:0000256" key="7">
    <source>
        <dbReference type="PIRNR" id="PIRNR002744"/>
    </source>
</evidence>
<reference evidence="10" key="2">
    <citation type="submission" date="2016-02" db="EMBL/GenBank/DDBJ databases">
        <title>Draft genome sequence of five rapidly growing Mycobacterium species.</title>
        <authorList>
            <person name="Katahira K."/>
            <person name="Gotou Y."/>
            <person name="Iida K."/>
            <person name="Ogura Y."/>
            <person name="Hayashi T."/>
        </authorList>
    </citation>
    <scope>NUCLEOTIDE SEQUENCE [LARGE SCALE GENOMIC DNA]</scope>
    <source>
        <strain evidence="10">JCM15654</strain>
    </source>
</reference>
<evidence type="ECO:0000256" key="8">
    <source>
        <dbReference type="SAM" id="Phobius"/>
    </source>
</evidence>
<comment type="similarity">
    <text evidence="2 7">Belongs to the purine-cytosine permease (2.A.39) family.</text>
</comment>
<proteinExistence type="inferred from homology"/>
<evidence type="ECO:0000256" key="1">
    <source>
        <dbReference type="ARBA" id="ARBA00004141"/>
    </source>
</evidence>
<feature type="transmembrane region" description="Helical" evidence="8">
    <location>
        <begin position="363"/>
        <end position="385"/>
    </location>
</feature>
<comment type="subcellular location">
    <subcellularLocation>
        <location evidence="1">Membrane</location>
        <topology evidence="1">Multi-pass membrane protein</topology>
    </subcellularLocation>
</comment>
<dbReference type="OrthoDB" id="9809167at2"/>
<evidence type="ECO:0000256" key="3">
    <source>
        <dbReference type="ARBA" id="ARBA00022448"/>
    </source>
</evidence>
<feature type="transmembrane region" description="Helical" evidence="8">
    <location>
        <begin position="446"/>
        <end position="462"/>
    </location>
</feature>
<feature type="transmembrane region" description="Helical" evidence="8">
    <location>
        <begin position="61"/>
        <end position="81"/>
    </location>
</feature>
<reference evidence="10" key="1">
    <citation type="journal article" date="2016" name="Genome Announc.">
        <title>Draft Genome Sequences of Five Rapidly Growing Mycobacterium Species, M. thermoresistibile, M. fortuitum subsp. acetamidolyticum, M. canariasense, M. brisbanense, and M. novocastrense.</title>
        <authorList>
            <person name="Katahira K."/>
            <person name="Ogura Y."/>
            <person name="Gotoh Y."/>
            <person name="Hayashi T."/>
        </authorList>
    </citation>
    <scope>NUCLEOTIDE SEQUENCE [LARGE SCALE GENOMIC DNA]</scope>
    <source>
        <strain evidence="10">JCM15654</strain>
    </source>
</reference>
<dbReference type="PANTHER" id="PTHR31806">
    <property type="entry name" value="PURINE-CYTOSINE PERMEASE FCY2-RELATED"/>
    <property type="match status" value="1"/>
</dbReference>
<dbReference type="GO" id="GO:0005886">
    <property type="term" value="C:plasma membrane"/>
    <property type="evidence" value="ECO:0007669"/>
    <property type="project" value="TreeGrafter"/>
</dbReference>
<evidence type="ECO:0000256" key="6">
    <source>
        <dbReference type="ARBA" id="ARBA00023136"/>
    </source>
</evidence>
<dbReference type="RefSeq" id="WP_062829628.1">
    <property type="nucleotide sequence ID" value="NZ_BCSX01000027.1"/>
</dbReference>
<dbReference type="PANTHER" id="PTHR31806:SF1">
    <property type="entry name" value="PURINE-CYTOSINE PERMEASE FCY2-RELATED"/>
    <property type="match status" value="1"/>
</dbReference>
<dbReference type="InterPro" id="IPR026030">
    <property type="entry name" value="Pur-cyt_permease_Fcy2/21/22"/>
</dbReference>
<dbReference type="Gene3D" id="1.10.4160.10">
    <property type="entry name" value="Hydantoin permease"/>
    <property type="match status" value="1"/>
</dbReference>
<accession>A0A100W0D4</accession>
<dbReference type="CDD" id="cd11484">
    <property type="entry name" value="SLC-NCS1sbd_CobB-like"/>
    <property type="match status" value="1"/>
</dbReference>
<keyword evidence="5 8" id="KW-1133">Transmembrane helix</keyword>
<evidence type="ECO:0000256" key="4">
    <source>
        <dbReference type="ARBA" id="ARBA00022692"/>
    </source>
</evidence>
<keyword evidence="4 8" id="KW-0812">Transmembrane</keyword>
<dbReference type="EMBL" id="BCSX01000027">
    <property type="protein sequence ID" value="GAS89196.1"/>
    <property type="molecule type" value="Genomic_DNA"/>
</dbReference>
<keyword evidence="10" id="KW-1185">Reference proteome</keyword>
<evidence type="ECO:0000256" key="2">
    <source>
        <dbReference type="ARBA" id="ARBA00008974"/>
    </source>
</evidence>
<feature type="transmembrane region" description="Helical" evidence="8">
    <location>
        <begin position="145"/>
        <end position="165"/>
    </location>
</feature>
<evidence type="ECO:0000256" key="5">
    <source>
        <dbReference type="ARBA" id="ARBA00022989"/>
    </source>
</evidence>
<keyword evidence="6 7" id="KW-0472">Membrane</keyword>
<name>A0A100W0D4_9MYCO</name>
<dbReference type="STRING" id="146020.RMCB_3292"/>
<feature type="transmembrane region" description="Helical" evidence="8">
    <location>
        <begin position="406"/>
        <end position="426"/>
    </location>
</feature>
<comment type="caution">
    <text evidence="9">The sequence shown here is derived from an EMBL/GenBank/DDBJ whole genome shotgun (WGS) entry which is preliminary data.</text>
</comment>